<sequence>MSNDARTLSDGDIEPESESSVRKVQSLREIYDSCDVASFANLPDGKNVIGVKWIYKTKYIEDGSIQNHKACLGYSQQLGVDFIETFAPVATMKTILFVLAISTQLGLSFYQLDVKLAFLNGELEEEMYVEQPTGCIVQAKEEKVYRLKKALYGLKQVPRAWNSKIDGYFKSNEFERSQNEPSLYVKKVNEKLQLNVGASKVDPKIYGNLVGSLIYLTDTRPDIVYPVSLVSRFMNEPSKLHFTATKRILHYLQGMRKLGINFLIGGTAMKRPCSRSSWRKCVSSCKTGSWTLEINWSIVVADRGDLALAFGVLGQQRLPVIVVGDRKRGREFGLSFKVHHAIVGPSPPSSSKAPSPRHHNHIILTLMIGSRGSRRGWSRWLSPGPLLYCPNGFVEFVVETRARARARSSFLRARARAQTIRARRARARARALKIIIELELEPTKNGRARLELDSLPALHITMKAVPKSV</sequence>
<proteinExistence type="predicted"/>
<gene>
    <name evidence="2" type="ORF">Scaly_2929400</name>
</gene>
<dbReference type="PANTHER" id="PTHR11439:SF483">
    <property type="entry name" value="PEPTIDE SYNTHASE GLIP-LIKE, PUTATIVE (AFU_ORTHOLOGUE AFUA_3G12920)-RELATED"/>
    <property type="match status" value="1"/>
</dbReference>
<protein>
    <submittedName>
        <fullName evidence="2">Retrovirus-related Pol polyprotein from transposon TNT 1-94</fullName>
    </submittedName>
</protein>
<accession>A0AAW2KV98</accession>
<evidence type="ECO:0000259" key="1">
    <source>
        <dbReference type="Pfam" id="PF07727"/>
    </source>
</evidence>
<evidence type="ECO:0000313" key="2">
    <source>
        <dbReference type="EMBL" id="KAL0310423.1"/>
    </source>
</evidence>
<name>A0AAW2KV98_9LAMI</name>
<dbReference type="EMBL" id="JACGWM010000195">
    <property type="protein sequence ID" value="KAL0310423.1"/>
    <property type="molecule type" value="Genomic_DNA"/>
</dbReference>
<dbReference type="AlphaFoldDB" id="A0AAW2KV98"/>
<dbReference type="Pfam" id="PF07727">
    <property type="entry name" value="RVT_2"/>
    <property type="match status" value="1"/>
</dbReference>
<organism evidence="2">
    <name type="scientific">Sesamum calycinum</name>
    <dbReference type="NCBI Taxonomy" id="2727403"/>
    <lineage>
        <taxon>Eukaryota</taxon>
        <taxon>Viridiplantae</taxon>
        <taxon>Streptophyta</taxon>
        <taxon>Embryophyta</taxon>
        <taxon>Tracheophyta</taxon>
        <taxon>Spermatophyta</taxon>
        <taxon>Magnoliopsida</taxon>
        <taxon>eudicotyledons</taxon>
        <taxon>Gunneridae</taxon>
        <taxon>Pentapetalae</taxon>
        <taxon>asterids</taxon>
        <taxon>lamiids</taxon>
        <taxon>Lamiales</taxon>
        <taxon>Pedaliaceae</taxon>
        <taxon>Sesamum</taxon>
    </lineage>
</organism>
<reference evidence="2" key="2">
    <citation type="journal article" date="2024" name="Plant">
        <title>Genomic evolution and insights into agronomic trait innovations of Sesamum species.</title>
        <authorList>
            <person name="Miao H."/>
            <person name="Wang L."/>
            <person name="Qu L."/>
            <person name="Liu H."/>
            <person name="Sun Y."/>
            <person name="Le M."/>
            <person name="Wang Q."/>
            <person name="Wei S."/>
            <person name="Zheng Y."/>
            <person name="Lin W."/>
            <person name="Duan Y."/>
            <person name="Cao H."/>
            <person name="Xiong S."/>
            <person name="Wang X."/>
            <person name="Wei L."/>
            <person name="Li C."/>
            <person name="Ma Q."/>
            <person name="Ju M."/>
            <person name="Zhao R."/>
            <person name="Li G."/>
            <person name="Mu C."/>
            <person name="Tian Q."/>
            <person name="Mei H."/>
            <person name="Zhang T."/>
            <person name="Gao T."/>
            <person name="Zhang H."/>
        </authorList>
    </citation>
    <scope>NUCLEOTIDE SEQUENCE</scope>
    <source>
        <strain evidence="2">KEN8</strain>
    </source>
</reference>
<reference evidence="2" key="1">
    <citation type="submission" date="2020-06" db="EMBL/GenBank/DDBJ databases">
        <authorList>
            <person name="Li T."/>
            <person name="Hu X."/>
            <person name="Zhang T."/>
            <person name="Song X."/>
            <person name="Zhang H."/>
            <person name="Dai N."/>
            <person name="Sheng W."/>
            <person name="Hou X."/>
            <person name="Wei L."/>
        </authorList>
    </citation>
    <scope>NUCLEOTIDE SEQUENCE</scope>
    <source>
        <strain evidence="2">KEN8</strain>
        <tissue evidence="2">Leaf</tissue>
    </source>
</reference>
<feature type="domain" description="Reverse transcriptase Ty1/copia-type" evidence="1">
    <location>
        <begin position="39"/>
        <end position="191"/>
    </location>
</feature>
<dbReference type="InterPro" id="IPR013103">
    <property type="entry name" value="RVT_2"/>
</dbReference>
<dbReference type="PANTHER" id="PTHR11439">
    <property type="entry name" value="GAG-POL-RELATED RETROTRANSPOSON"/>
    <property type="match status" value="1"/>
</dbReference>
<comment type="caution">
    <text evidence="2">The sequence shown here is derived from an EMBL/GenBank/DDBJ whole genome shotgun (WGS) entry which is preliminary data.</text>
</comment>